<keyword evidence="1" id="KW-0560">Oxidoreductase</keyword>
<dbReference type="RefSeq" id="WP_269770193.1">
    <property type="nucleotide sequence ID" value="NZ_CP022098.1"/>
</dbReference>
<protein>
    <submittedName>
        <fullName evidence="1">Alkylhydroperoxidase</fullName>
    </submittedName>
</protein>
<dbReference type="EMBL" id="CP022098">
    <property type="protein sequence ID" value="ATB44306.1"/>
    <property type="molecule type" value="Genomic_DNA"/>
</dbReference>
<dbReference type="KEGG" id="cfus:CYFUS_009793"/>
<evidence type="ECO:0000313" key="2">
    <source>
        <dbReference type="Proteomes" id="UP000217257"/>
    </source>
</evidence>
<proteinExistence type="predicted"/>
<dbReference type="AlphaFoldDB" id="A0A250JMH4"/>
<evidence type="ECO:0000313" key="1">
    <source>
        <dbReference type="EMBL" id="ATB44306.1"/>
    </source>
</evidence>
<gene>
    <name evidence="1" type="ORF">CYFUS_009793</name>
</gene>
<keyword evidence="1" id="KW-0575">Peroxidase</keyword>
<dbReference type="GO" id="GO:0004601">
    <property type="term" value="F:peroxidase activity"/>
    <property type="evidence" value="ECO:0007669"/>
    <property type="project" value="UniProtKB-KW"/>
</dbReference>
<sequence>MKARMNPYTVSPEALKLTIDYNQKLAELGLEPSLQEPRGCQRT</sequence>
<dbReference type="Proteomes" id="UP000217257">
    <property type="component" value="Chromosome"/>
</dbReference>
<name>A0A250JMH4_9BACT</name>
<organism evidence="1 2">
    <name type="scientific">Cystobacter fuscus</name>
    <dbReference type="NCBI Taxonomy" id="43"/>
    <lineage>
        <taxon>Bacteria</taxon>
        <taxon>Pseudomonadati</taxon>
        <taxon>Myxococcota</taxon>
        <taxon>Myxococcia</taxon>
        <taxon>Myxococcales</taxon>
        <taxon>Cystobacterineae</taxon>
        <taxon>Archangiaceae</taxon>
        <taxon>Cystobacter</taxon>
    </lineage>
</organism>
<reference evidence="1 2" key="1">
    <citation type="submission" date="2017-06" db="EMBL/GenBank/DDBJ databases">
        <title>Sequencing and comparative analysis of myxobacterial genomes.</title>
        <authorList>
            <person name="Rupp O."/>
            <person name="Goesmann A."/>
            <person name="Sogaard-Andersen L."/>
        </authorList>
    </citation>
    <scope>NUCLEOTIDE SEQUENCE [LARGE SCALE GENOMIC DNA]</scope>
    <source>
        <strain evidence="1 2">DSM 52655</strain>
    </source>
</reference>
<accession>A0A250JMH4</accession>